<dbReference type="SMART" id="SM00292">
    <property type="entry name" value="BRCT"/>
    <property type="match status" value="1"/>
</dbReference>
<feature type="compositionally biased region" description="Basic and acidic residues" evidence="10">
    <location>
        <begin position="308"/>
        <end position="318"/>
    </location>
</feature>
<organism evidence="13 14">
    <name type="scientific">Pristionchus fissidentatus</name>
    <dbReference type="NCBI Taxonomy" id="1538716"/>
    <lineage>
        <taxon>Eukaryota</taxon>
        <taxon>Metazoa</taxon>
        <taxon>Ecdysozoa</taxon>
        <taxon>Nematoda</taxon>
        <taxon>Chromadorea</taxon>
        <taxon>Rhabditida</taxon>
        <taxon>Rhabditina</taxon>
        <taxon>Diplogasteromorpha</taxon>
        <taxon>Diplogasteroidea</taxon>
        <taxon>Neodiplogasteridae</taxon>
        <taxon>Pristionchus</taxon>
    </lineage>
</organism>
<evidence type="ECO:0000256" key="4">
    <source>
        <dbReference type="ARBA" id="ARBA00022912"/>
    </source>
</evidence>
<dbReference type="GO" id="GO:0008420">
    <property type="term" value="F:RNA polymerase II CTD heptapeptide repeat phosphatase activity"/>
    <property type="evidence" value="ECO:0007669"/>
    <property type="project" value="UniProtKB-UniRule"/>
</dbReference>
<dbReference type="Proteomes" id="UP001432322">
    <property type="component" value="Unassembled WGS sequence"/>
</dbReference>
<keyword evidence="14" id="KW-1185">Reference proteome</keyword>
<dbReference type="InterPro" id="IPR039189">
    <property type="entry name" value="Fcp1"/>
</dbReference>
<feature type="region of interest" description="Disordered" evidence="10">
    <location>
        <begin position="519"/>
        <end position="554"/>
    </location>
</feature>
<dbReference type="InterPro" id="IPR001357">
    <property type="entry name" value="BRCT_dom"/>
</dbReference>
<evidence type="ECO:0000256" key="2">
    <source>
        <dbReference type="ARBA" id="ARBA00013081"/>
    </source>
</evidence>
<evidence type="ECO:0000256" key="1">
    <source>
        <dbReference type="ARBA" id="ARBA00004123"/>
    </source>
</evidence>
<comment type="catalytic activity">
    <reaction evidence="7 9">
        <text>O-phospho-L-seryl-[protein] + H2O = L-seryl-[protein] + phosphate</text>
        <dbReference type="Rhea" id="RHEA:20629"/>
        <dbReference type="Rhea" id="RHEA-COMP:9863"/>
        <dbReference type="Rhea" id="RHEA-COMP:11604"/>
        <dbReference type="ChEBI" id="CHEBI:15377"/>
        <dbReference type="ChEBI" id="CHEBI:29999"/>
        <dbReference type="ChEBI" id="CHEBI:43474"/>
        <dbReference type="ChEBI" id="CHEBI:83421"/>
        <dbReference type="EC" id="3.1.3.16"/>
    </reaction>
</comment>
<feature type="domain" description="BRCT" evidence="11">
    <location>
        <begin position="387"/>
        <end position="479"/>
    </location>
</feature>
<keyword evidence="4" id="KW-0904">Protein phosphatase</keyword>
<feature type="compositionally biased region" description="Acidic residues" evidence="10">
    <location>
        <begin position="591"/>
        <end position="600"/>
    </location>
</feature>
<feature type="compositionally biased region" description="Basic and acidic residues" evidence="10">
    <location>
        <begin position="614"/>
        <end position="629"/>
    </location>
</feature>
<evidence type="ECO:0000313" key="14">
    <source>
        <dbReference type="Proteomes" id="UP001432322"/>
    </source>
</evidence>
<keyword evidence="5 9" id="KW-0539">Nucleus</keyword>
<feature type="compositionally biased region" description="Basic and acidic residues" evidence="10">
    <location>
        <begin position="332"/>
        <end position="350"/>
    </location>
</feature>
<evidence type="ECO:0000259" key="12">
    <source>
        <dbReference type="PROSITE" id="PS50969"/>
    </source>
</evidence>
<dbReference type="InterPro" id="IPR036412">
    <property type="entry name" value="HAD-like_sf"/>
</dbReference>
<comment type="function">
    <text evidence="9">This promotes the activity of RNA polymerase II.</text>
</comment>
<dbReference type="Pfam" id="PF00533">
    <property type="entry name" value="BRCT"/>
    <property type="match status" value="1"/>
</dbReference>
<dbReference type="SUPFAM" id="SSF56784">
    <property type="entry name" value="HAD-like"/>
    <property type="match status" value="1"/>
</dbReference>
<evidence type="ECO:0000256" key="6">
    <source>
        <dbReference type="ARBA" id="ARBA00040602"/>
    </source>
</evidence>
<keyword evidence="3 9" id="KW-0378">Hydrolase</keyword>
<evidence type="ECO:0000256" key="7">
    <source>
        <dbReference type="ARBA" id="ARBA00047761"/>
    </source>
</evidence>
<feature type="domain" description="FCP1 homology" evidence="12">
    <location>
        <begin position="148"/>
        <end position="313"/>
    </location>
</feature>
<evidence type="ECO:0000256" key="8">
    <source>
        <dbReference type="ARBA" id="ARBA00048336"/>
    </source>
</evidence>
<proteinExistence type="predicted"/>
<dbReference type="FunFam" id="3.40.50.10190:FF:000007">
    <property type="entry name" value="RNA polymerase II subunit A C-terminal domain phosphatase"/>
    <property type="match status" value="1"/>
</dbReference>
<name>A0AAV5W716_9BILA</name>
<feature type="compositionally biased region" description="Acidic residues" evidence="10">
    <location>
        <begin position="630"/>
        <end position="661"/>
    </location>
</feature>
<dbReference type="Gene3D" id="3.40.50.1000">
    <property type="entry name" value="HAD superfamily/HAD-like"/>
    <property type="match status" value="1"/>
</dbReference>
<dbReference type="InterPro" id="IPR036420">
    <property type="entry name" value="BRCT_dom_sf"/>
</dbReference>
<dbReference type="AlphaFoldDB" id="A0AAV5W716"/>
<feature type="compositionally biased region" description="Acidic residues" evidence="10">
    <location>
        <begin position="519"/>
        <end position="546"/>
    </location>
</feature>
<comment type="subcellular location">
    <subcellularLocation>
        <location evidence="1 9">Nucleus</location>
    </subcellularLocation>
</comment>
<evidence type="ECO:0000259" key="11">
    <source>
        <dbReference type="PROSITE" id="PS50172"/>
    </source>
</evidence>
<dbReference type="Pfam" id="PF03031">
    <property type="entry name" value="NIF"/>
    <property type="match status" value="1"/>
</dbReference>
<evidence type="ECO:0000256" key="3">
    <source>
        <dbReference type="ARBA" id="ARBA00022801"/>
    </source>
</evidence>
<gene>
    <name evidence="13" type="ORF">PFISCL1PPCAC_18919</name>
</gene>
<dbReference type="Gene3D" id="3.40.50.10190">
    <property type="entry name" value="BRCT domain"/>
    <property type="match status" value="1"/>
</dbReference>
<dbReference type="InterPro" id="IPR011947">
    <property type="entry name" value="FCP1_euk"/>
</dbReference>
<dbReference type="SMART" id="SM00577">
    <property type="entry name" value="CPDc"/>
    <property type="match status" value="1"/>
</dbReference>
<accession>A0AAV5W716</accession>
<dbReference type="InterPro" id="IPR023214">
    <property type="entry name" value="HAD_sf"/>
</dbReference>
<dbReference type="PANTHER" id="PTHR23081">
    <property type="entry name" value="RNA POLYMERASE II CTD PHOSPHATASE"/>
    <property type="match status" value="1"/>
</dbReference>
<comment type="caution">
    <text evidence="13">The sequence shown here is derived from an EMBL/GenBank/DDBJ whole genome shotgun (WGS) entry which is preliminary data.</text>
</comment>
<dbReference type="Gene3D" id="1.10.287.10">
    <property type="entry name" value="S15/NS1, RNA-binding"/>
    <property type="match status" value="1"/>
</dbReference>
<dbReference type="SUPFAM" id="SSF52113">
    <property type="entry name" value="BRCT domain"/>
    <property type="match status" value="1"/>
</dbReference>
<dbReference type="PROSITE" id="PS50969">
    <property type="entry name" value="FCP1"/>
    <property type="match status" value="1"/>
</dbReference>
<dbReference type="InterPro" id="IPR004274">
    <property type="entry name" value="FCP1_dom"/>
</dbReference>
<dbReference type="CDD" id="cd07521">
    <property type="entry name" value="HAD_FCP1-like"/>
    <property type="match status" value="1"/>
</dbReference>
<feature type="region of interest" description="Disordered" evidence="10">
    <location>
        <begin position="584"/>
        <end position="674"/>
    </location>
</feature>
<dbReference type="NCBIfam" id="TIGR02250">
    <property type="entry name" value="FCP1_euk"/>
    <property type="match status" value="1"/>
</dbReference>
<dbReference type="EC" id="3.1.3.16" evidence="2 9"/>
<feature type="region of interest" description="Disordered" evidence="10">
    <location>
        <begin position="298"/>
        <end position="350"/>
    </location>
</feature>
<evidence type="ECO:0000256" key="9">
    <source>
        <dbReference type="RuleBase" id="RU366066"/>
    </source>
</evidence>
<comment type="catalytic activity">
    <reaction evidence="8 9">
        <text>O-phospho-L-threonyl-[protein] + H2O = L-threonyl-[protein] + phosphate</text>
        <dbReference type="Rhea" id="RHEA:47004"/>
        <dbReference type="Rhea" id="RHEA-COMP:11060"/>
        <dbReference type="Rhea" id="RHEA-COMP:11605"/>
        <dbReference type="ChEBI" id="CHEBI:15377"/>
        <dbReference type="ChEBI" id="CHEBI:30013"/>
        <dbReference type="ChEBI" id="CHEBI:43474"/>
        <dbReference type="ChEBI" id="CHEBI:61977"/>
        <dbReference type="EC" id="3.1.3.16"/>
    </reaction>
</comment>
<dbReference type="CDD" id="cd17729">
    <property type="entry name" value="BRCT_CTDP1"/>
    <property type="match status" value="1"/>
</dbReference>
<dbReference type="PANTHER" id="PTHR23081:SF36">
    <property type="entry name" value="RNA POLYMERASE II SUBUNIT A C-TERMINAL DOMAIN PHOSPHATASE"/>
    <property type="match status" value="1"/>
</dbReference>
<protein>
    <recommendedName>
        <fullName evidence="6 9">RNA polymerase II subunit A C-terminal domain phosphatase</fullName>
        <ecNumber evidence="2 9">3.1.3.16</ecNumber>
    </recommendedName>
</protein>
<dbReference type="PROSITE" id="PS50172">
    <property type="entry name" value="BRCT"/>
    <property type="match status" value="1"/>
</dbReference>
<dbReference type="GO" id="GO:0005634">
    <property type="term" value="C:nucleus"/>
    <property type="evidence" value="ECO:0007669"/>
    <property type="project" value="UniProtKB-SubCell"/>
</dbReference>
<dbReference type="EMBL" id="BTSY01000005">
    <property type="protein sequence ID" value="GMT27622.1"/>
    <property type="molecule type" value="Genomic_DNA"/>
</dbReference>
<evidence type="ECO:0000256" key="10">
    <source>
        <dbReference type="SAM" id="MobiDB-lite"/>
    </source>
</evidence>
<reference evidence="13" key="1">
    <citation type="submission" date="2023-10" db="EMBL/GenBank/DDBJ databases">
        <title>Genome assembly of Pristionchus species.</title>
        <authorList>
            <person name="Yoshida K."/>
            <person name="Sommer R.J."/>
        </authorList>
    </citation>
    <scope>NUCLEOTIDE SEQUENCE</scope>
    <source>
        <strain evidence="13">RS5133</strain>
    </source>
</reference>
<sequence>MTDVLFTSEDGCVSGVIVQRKCTDGGYILKDAVIIEFRPDGADAKSVPLKLRSPTEGVVRFKPGTKRGDKIAAGSIVCCLADCDHHIVMKDMCATCGKNLREKDGQAGVRGRTVDSAARVPMIHNVPELVVSDELAREVGDEDRQHCLSARKLVLLVDLDQTVIHSTNRQPKFDPKEHPDITQFTLYGGVHWTKLRPGTIQFFKSLSTLYEMHIVTFGQRAYADQIAQIIDPDKTLFSHRILSRDEAFSQTRKTDNLAALFPSGEEMVAIIDDRPDVWEYSDALVQLRPYKYFPDVDDINAPPNALDRNTEKPEKEKEDAAEEGAESSSARQKKEEESKENERRLPSENDEALKHVETVLRKVHAAFYRHYDETGKIRDLKIVISCLRAKTLKGCVIVLSGLVPVGMKQERSDAYRIAVKFGAEVVDRVDEKTTHVVAARWGTSKVHDARRLGVFVVSPDWLYACLELWEKAEEAPFVLTPESANPIGAPLGSNVVPDLANIPTMGKDLLTDMAHEVDEALSDEDEEEKDGEDDDDDDDEDFDDNLGAEPAWRKAAVTVTAPHIARPKIDESRVKRRLCPEALDRGYTGESNDEDDDDSDAFGGSSRKKSRRMSRGERYEEEREERREEVQEEEEEEGREADYGEDLDEDNEDEDDDEEMNDMAALLEQQLEQH</sequence>
<evidence type="ECO:0000313" key="13">
    <source>
        <dbReference type="EMBL" id="GMT27622.1"/>
    </source>
</evidence>
<evidence type="ECO:0000256" key="5">
    <source>
        <dbReference type="ARBA" id="ARBA00023242"/>
    </source>
</evidence>